<accession>A0A0E9WQP8</accession>
<evidence type="ECO:0000256" key="1">
    <source>
        <dbReference type="SAM" id="Phobius"/>
    </source>
</evidence>
<feature type="transmembrane region" description="Helical" evidence="1">
    <location>
        <begin position="12"/>
        <end position="29"/>
    </location>
</feature>
<sequence>MTKKFHWDGSLFFHLVSDLMCLYKIFFYYRSTLVKKIEILISKLSPFATCLPCSAISKSLNECTFNLFFNGSQPLRIPLFFIKYARYS</sequence>
<evidence type="ECO:0000313" key="2">
    <source>
        <dbReference type="EMBL" id="JAH91885.1"/>
    </source>
</evidence>
<keyword evidence="1" id="KW-1133">Transmembrane helix</keyword>
<keyword evidence="1" id="KW-0812">Transmembrane</keyword>
<keyword evidence="1" id="KW-0472">Membrane</keyword>
<reference evidence="2" key="1">
    <citation type="submission" date="2014-11" db="EMBL/GenBank/DDBJ databases">
        <authorList>
            <person name="Amaro Gonzalez C."/>
        </authorList>
    </citation>
    <scope>NUCLEOTIDE SEQUENCE</scope>
</reference>
<dbReference type="AlphaFoldDB" id="A0A0E9WQP8"/>
<name>A0A0E9WQP8_ANGAN</name>
<proteinExistence type="predicted"/>
<protein>
    <submittedName>
        <fullName evidence="2">Uncharacterized protein</fullName>
    </submittedName>
</protein>
<organism evidence="2">
    <name type="scientific">Anguilla anguilla</name>
    <name type="common">European freshwater eel</name>
    <name type="synonym">Muraena anguilla</name>
    <dbReference type="NCBI Taxonomy" id="7936"/>
    <lineage>
        <taxon>Eukaryota</taxon>
        <taxon>Metazoa</taxon>
        <taxon>Chordata</taxon>
        <taxon>Craniata</taxon>
        <taxon>Vertebrata</taxon>
        <taxon>Euteleostomi</taxon>
        <taxon>Actinopterygii</taxon>
        <taxon>Neopterygii</taxon>
        <taxon>Teleostei</taxon>
        <taxon>Anguilliformes</taxon>
        <taxon>Anguillidae</taxon>
        <taxon>Anguilla</taxon>
    </lineage>
</organism>
<reference evidence="2" key="2">
    <citation type="journal article" date="2015" name="Fish Shellfish Immunol.">
        <title>Early steps in the European eel (Anguilla anguilla)-Vibrio vulnificus interaction in the gills: Role of the RtxA13 toxin.</title>
        <authorList>
            <person name="Callol A."/>
            <person name="Pajuelo D."/>
            <person name="Ebbesson L."/>
            <person name="Teles M."/>
            <person name="MacKenzie S."/>
            <person name="Amaro C."/>
        </authorList>
    </citation>
    <scope>NUCLEOTIDE SEQUENCE</scope>
</reference>
<dbReference type="EMBL" id="GBXM01016692">
    <property type="protein sequence ID" value="JAH91885.1"/>
    <property type="molecule type" value="Transcribed_RNA"/>
</dbReference>